<keyword evidence="2" id="KW-1185">Reference proteome</keyword>
<name>A0A433QEU5_9FUNG</name>
<accession>A0A433QEU5</accession>
<dbReference type="EMBL" id="RBNJ01006789">
    <property type="protein sequence ID" value="RUS28318.1"/>
    <property type="molecule type" value="Genomic_DNA"/>
</dbReference>
<dbReference type="AlphaFoldDB" id="A0A433QEU5"/>
<organism evidence="1 2">
    <name type="scientific">Jimgerdemannia flammicorona</name>
    <dbReference type="NCBI Taxonomy" id="994334"/>
    <lineage>
        <taxon>Eukaryota</taxon>
        <taxon>Fungi</taxon>
        <taxon>Fungi incertae sedis</taxon>
        <taxon>Mucoromycota</taxon>
        <taxon>Mucoromycotina</taxon>
        <taxon>Endogonomycetes</taxon>
        <taxon>Endogonales</taxon>
        <taxon>Endogonaceae</taxon>
        <taxon>Jimgerdemannia</taxon>
    </lineage>
</organism>
<evidence type="ECO:0000313" key="1">
    <source>
        <dbReference type="EMBL" id="RUS28318.1"/>
    </source>
</evidence>
<reference evidence="1 2" key="1">
    <citation type="journal article" date="2018" name="New Phytol.">
        <title>Phylogenomics of Endogonaceae and evolution of mycorrhizas within Mucoromycota.</title>
        <authorList>
            <person name="Chang Y."/>
            <person name="Desiro A."/>
            <person name="Na H."/>
            <person name="Sandor L."/>
            <person name="Lipzen A."/>
            <person name="Clum A."/>
            <person name="Barry K."/>
            <person name="Grigoriev I.V."/>
            <person name="Martin F.M."/>
            <person name="Stajich J.E."/>
            <person name="Smith M.E."/>
            <person name="Bonito G."/>
            <person name="Spatafora J.W."/>
        </authorList>
    </citation>
    <scope>NUCLEOTIDE SEQUENCE [LARGE SCALE GENOMIC DNA]</scope>
    <source>
        <strain evidence="1 2">AD002</strain>
    </source>
</reference>
<evidence type="ECO:0000313" key="2">
    <source>
        <dbReference type="Proteomes" id="UP000274822"/>
    </source>
</evidence>
<sequence>MPITASAPKAPTKSHPSPASYFNLLFKNCATTTTTPMERRASLLSHQKQDPAISYKDLVKQATASAPKPYGAIPVPKSLHRRKLSKPAVDGSDAKTRTVAIKSARRAPIFAQDWDVDEKGSLGDDEDVSMPSTPCTLLSANLAVCCVGDPPSSAFAAEIIAFGTGYSRIFVRHFPTAMTSGIPALQYNNGVI</sequence>
<protein>
    <submittedName>
        <fullName evidence="1">Uncharacterized protein</fullName>
    </submittedName>
</protein>
<proteinExistence type="predicted"/>
<comment type="caution">
    <text evidence="1">The sequence shown here is derived from an EMBL/GenBank/DDBJ whole genome shotgun (WGS) entry which is preliminary data.</text>
</comment>
<dbReference type="Proteomes" id="UP000274822">
    <property type="component" value="Unassembled WGS sequence"/>
</dbReference>
<gene>
    <name evidence="1" type="ORF">BC938DRAFT_482031</name>
</gene>